<keyword evidence="2" id="KW-0472">Membrane</keyword>
<accession>A0A2W4ZJB0</accession>
<reference evidence="5" key="1">
    <citation type="submission" date="2018-04" db="EMBL/GenBank/DDBJ databases">
        <authorList>
            <person name="Cornet L."/>
        </authorList>
    </citation>
    <scope>NUCLEOTIDE SEQUENCE [LARGE SCALE GENOMIC DNA]</scope>
</reference>
<dbReference type="Pfam" id="PF09835">
    <property type="entry name" value="DUF2062"/>
    <property type="match status" value="1"/>
</dbReference>
<feature type="region of interest" description="Disordered" evidence="1">
    <location>
        <begin position="1"/>
        <end position="35"/>
    </location>
</feature>
<evidence type="ECO:0000313" key="4">
    <source>
        <dbReference type="EMBL" id="PZO58641.1"/>
    </source>
</evidence>
<reference evidence="4 5" key="2">
    <citation type="submission" date="2018-06" db="EMBL/GenBank/DDBJ databases">
        <title>Metagenomic assembly of (sub)arctic Cyanobacteria and their associated microbiome from non-axenic cultures.</title>
        <authorList>
            <person name="Baurain D."/>
        </authorList>
    </citation>
    <scope>NUCLEOTIDE SEQUENCE [LARGE SCALE GENOMIC DNA]</scope>
    <source>
        <strain evidence="4">ULC027bin1</strain>
    </source>
</reference>
<organism evidence="4 5">
    <name type="scientific">Phormidesmis priestleyi</name>
    <dbReference type="NCBI Taxonomy" id="268141"/>
    <lineage>
        <taxon>Bacteria</taxon>
        <taxon>Bacillati</taxon>
        <taxon>Cyanobacteriota</taxon>
        <taxon>Cyanophyceae</taxon>
        <taxon>Leptolyngbyales</taxon>
        <taxon>Leptolyngbyaceae</taxon>
        <taxon>Phormidesmis</taxon>
    </lineage>
</organism>
<feature type="transmembrane region" description="Helical" evidence="2">
    <location>
        <begin position="147"/>
        <end position="166"/>
    </location>
</feature>
<evidence type="ECO:0000313" key="5">
    <source>
        <dbReference type="Proteomes" id="UP000249794"/>
    </source>
</evidence>
<keyword evidence="2" id="KW-0812">Transmembrane</keyword>
<evidence type="ECO:0000259" key="3">
    <source>
        <dbReference type="Pfam" id="PF09835"/>
    </source>
</evidence>
<dbReference type="InterPro" id="IPR018639">
    <property type="entry name" value="DUF2062"/>
</dbReference>
<dbReference type="PANTHER" id="PTHR40547">
    <property type="entry name" value="SLL0298 PROTEIN"/>
    <property type="match status" value="1"/>
</dbReference>
<sequence length="226" mass="24999">MSESESNHNARLNARSGADSSGKSSTQYSKSTLAQNMTVEELSHPELQSPNSVLQKNAERRSLPENAVLKMLDFLYWKRLGRYLYIRFVRMQSSPQAIARGLSVGVFSGSFPLLGFQSLIAIALATLFQGNKVVAVASTWISNPLTYFPLFAFNYYIGCWLLRMPGVTNLPTASLNITEWMAMGRDVATALMLGSFVVGIINSVWGYYLGLVVAQRVQASRAAKRK</sequence>
<name>A0A2W4ZJB0_9CYAN</name>
<comment type="caution">
    <text evidence="4">The sequence shown here is derived from an EMBL/GenBank/DDBJ whole genome shotgun (WGS) entry which is preliminary data.</text>
</comment>
<dbReference type="PANTHER" id="PTHR40547:SF1">
    <property type="entry name" value="SLL0298 PROTEIN"/>
    <property type="match status" value="1"/>
</dbReference>
<feature type="domain" description="DUF2062" evidence="3">
    <location>
        <begin position="79"/>
        <end position="221"/>
    </location>
</feature>
<dbReference type="Proteomes" id="UP000249794">
    <property type="component" value="Unassembled WGS sequence"/>
</dbReference>
<protein>
    <recommendedName>
        <fullName evidence="3">DUF2062 domain-containing protein</fullName>
    </recommendedName>
</protein>
<feature type="compositionally biased region" description="Low complexity" evidence="1">
    <location>
        <begin position="20"/>
        <end position="32"/>
    </location>
</feature>
<keyword evidence="2" id="KW-1133">Transmembrane helix</keyword>
<evidence type="ECO:0000256" key="2">
    <source>
        <dbReference type="SAM" id="Phobius"/>
    </source>
</evidence>
<evidence type="ECO:0000256" key="1">
    <source>
        <dbReference type="SAM" id="MobiDB-lite"/>
    </source>
</evidence>
<dbReference type="AlphaFoldDB" id="A0A2W4ZJB0"/>
<feature type="transmembrane region" description="Helical" evidence="2">
    <location>
        <begin position="97"/>
        <end position="127"/>
    </location>
</feature>
<dbReference type="EMBL" id="QBMP01000030">
    <property type="protein sequence ID" value="PZO58641.1"/>
    <property type="molecule type" value="Genomic_DNA"/>
</dbReference>
<feature type="transmembrane region" description="Helical" evidence="2">
    <location>
        <begin position="187"/>
        <end position="208"/>
    </location>
</feature>
<gene>
    <name evidence="4" type="ORF">DCF15_04795</name>
</gene>
<proteinExistence type="predicted"/>